<evidence type="ECO:0000259" key="3">
    <source>
        <dbReference type="PROSITE" id="PS50108"/>
    </source>
</evidence>
<protein>
    <recommendedName>
        <fullName evidence="3">CRIB domain-containing protein</fullName>
    </recommendedName>
</protein>
<dbReference type="EMBL" id="VEPZ02000351">
    <property type="protein sequence ID" value="KAE8726661.1"/>
    <property type="molecule type" value="Genomic_DNA"/>
</dbReference>
<dbReference type="Gene3D" id="3.90.810.10">
    <property type="entry name" value="CRIB domain"/>
    <property type="match status" value="1"/>
</dbReference>
<feature type="region of interest" description="Disordered" evidence="2">
    <location>
        <begin position="256"/>
        <end position="310"/>
    </location>
</feature>
<evidence type="ECO:0000313" key="5">
    <source>
        <dbReference type="Proteomes" id="UP000436088"/>
    </source>
</evidence>
<accession>A0A6A3CGI5</accession>
<evidence type="ECO:0000313" key="4">
    <source>
        <dbReference type="EMBL" id="KAE8726661.1"/>
    </source>
</evidence>
<evidence type="ECO:0000256" key="1">
    <source>
        <dbReference type="ARBA" id="ARBA00022468"/>
    </source>
</evidence>
<dbReference type="Pfam" id="PF00786">
    <property type="entry name" value="PBD"/>
    <property type="match status" value="1"/>
</dbReference>
<dbReference type="PANTHER" id="PTHR23177:SF64">
    <property type="entry name" value="RHO GTPASE-ACTIVATING PROTEIN 1"/>
    <property type="match status" value="1"/>
</dbReference>
<dbReference type="InterPro" id="IPR044785">
    <property type="entry name" value="RopGAP1-5"/>
</dbReference>
<dbReference type="Proteomes" id="UP000436088">
    <property type="component" value="Unassembled WGS sequence"/>
</dbReference>
<comment type="caution">
    <text evidence="4">The sequence shown here is derived from an EMBL/GenBank/DDBJ whole genome shotgun (WGS) entry which is preliminary data.</text>
</comment>
<dbReference type="GO" id="GO:0005096">
    <property type="term" value="F:GTPase activator activity"/>
    <property type="evidence" value="ECO:0007669"/>
    <property type="project" value="UniProtKB-KW"/>
</dbReference>
<keyword evidence="1" id="KW-0343">GTPase activation</keyword>
<sequence>MVAQESDQEDECRQDGERKARDKEEAQQLPLITILVTAFRKSLICCTISGSKELCSIEIGLPTNVKHVSHVTFDRFHGFLGLPVDLEPEVPRRPPSARELPSGVLDSLPPELVIKSQSEEECGRLMNARNIAMVFAPNMTQMMNLFKALVIRVLKEREDSMIDSTPISPLEPSDKNGRQSYAQLDRDVNNKVKNESEGDDAFVAHSAEENLMTNRNNSKSFLICSGNRSPVDNIVASQVKTSANDLVEGSFWSVSEKRRNGQSSLPSLKKGSKKAKEQSTECEPGAEQRSKGTLITNRINSRTELSEAWR</sequence>
<dbReference type="SMART" id="SM00285">
    <property type="entry name" value="PBD"/>
    <property type="match status" value="1"/>
</dbReference>
<gene>
    <name evidence="4" type="ORF">F3Y22_tig00006570pilonHSYRG00148</name>
</gene>
<dbReference type="InterPro" id="IPR000095">
    <property type="entry name" value="CRIB_dom"/>
</dbReference>
<organism evidence="4 5">
    <name type="scientific">Hibiscus syriacus</name>
    <name type="common">Rose of Sharon</name>
    <dbReference type="NCBI Taxonomy" id="106335"/>
    <lineage>
        <taxon>Eukaryota</taxon>
        <taxon>Viridiplantae</taxon>
        <taxon>Streptophyta</taxon>
        <taxon>Embryophyta</taxon>
        <taxon>Tracheophyta</taxon>
        <taxon>Spermatophyta</taxon>
        <taxon>Magnoliopsida</taxon>
        <taxon>eudicotyledons</taxon>
        <taxon>Gunneridae</taxon>
        <taxon>Pentapetalae</taxon>
        <taxon>rosids</taxon>
        <taxon>malvids</taxon>
        <taxon>Malvales</taxon>
        <taxon>Malvaceae</taxon>
        <taxon>Malvoideae</taxon>
        <taxon>Hibiscus</taxon>
    </lineage>
</organism>
<feature type="compositionally biased region" description="Polar residues" evidence="2">
    <location>
        <begin position="291"/>
        <end position="303"/>
    </location>
</feature>
<feature type="region of interest" description="Disordered" evidence="2">
    <location>
        <begin position="1"/>
        <end position="24"/>
    </location>
</feature>
<feature type="compositionally biased region" description="Acidic residues" evidence="2">
    <location>
        <begin position="1"/>
        <end position="10"/>
    </location>
</feature>
<dbReference type="InterPro" id="IPR036936">
    <property type="entry name" value="CRIB_dom_sf"/>
</dbReference>
<reference evidence="4" key="1">
    <citation type="submission" date="2019-09" db="EMBL/GenBank/DDBJ databases">
        <title>Draft genome information of white flower Hibiscus syriacus.</title>
        <authorList>
            <person name="Kim Y.-M."/>
        </authorList>
    </citation>
    <scope>NUCLEOTIDE SEQUENCE [LARGE SCALE GENOMIC DNA]</scope>
    <source>
        <strain evidence="4">YM2019G1</strain>
    </source>
</reference>
<name>A0A6A3CGI5_HIBSY</name>
<dbReference type="CDD" id="cd00132">
    <property type="entry name" value="CRIB"/>
    <property type="match status" value="1"/>
</dbReference>
<feature type="domain" description="CRIB" evidence="3">
    <location>
        <begin position="59"/>
        <end position="72"/>
    </location>
</feature>
<keyword evidence="5" id="KW-1185">Reference proteome</keyword>
<dbReference type="AlphaFoldDB" id="A0A6A3CGI5"/>
<dbReference type="PROSITE" id="PS50108">
    <property type="entry name" value="CRIB"/>
    <property type="match status" value="1"/>
</dbReference>
<evidence type="ECO:0000256" key="2">
    <source>
        <dbReference type="SAM" id="MobiDB-lite"/>
    </source>
</evidence>
<dbReference type="PANTHER" id="PTHR23177">
    <property type="entry name" value="MKIAA1688 PROTEIN"/>
    <property type="match status" value="1"/>
</dbReference>
<proteinExistence type="predicted"/>
<feature type="compositionally biased region" description="Basic and acidic residues" evidence="2">
    <location>
        <begin position="11"/>
        <end position="24"/>
    </location>
</feature>